<feature type="region of interest" description="Disordered" evidence="1">
    <location>
        <begin position="170"/>
        <end position="189"/>
    </location>
</feature>
<evidence type="ECO:0000256" key="1">
    <source>
        <dbReference type="SAM" id="MobiDB-lite"/>
    </source>
</evidence>
<comment type="caution">
    <text evidence="2">The sequence shown here is derived from an EMBL/GenBank/DDBJ whole genome shotgun (WGS) entry which is preliminary data.</text>
</comment>
<reference evidence="2 3" key="1">
    <citation type="submission" date="2017-10" db="EMBL/GenBank/DDBJ databases">
        <title>The new phylogeny of genus Mycobacterium.</title>
        <authorList>
            <person name="Tortoli E."/>
            <person name="Trovato A."/>
            <person name="Cirillo D.M."/>
        </authorList>
    </citation>
    <scope>NUCLEOTIDE SEQUENCE [LARGE SCALE GENOMIC DNA]</scope>
    <source>
        <strain evidence="2 3">IP141170001</strain>
    </source>
</reference>
<dbReference type="EMBL" id="PDCR01000012">
    <property type="protein sequence ID" value="PEG54417.1"/>
    <property type="molecule type" value="Genomic_DNA"/>
</dbReference>
<dbReference type="AlphaFoldDB" id="A0A2A7NVN6"/>
<dbReference type="RefSeq" id="WP_079244293.1">
    <property type="nucleotide sequence ID" value="NZ_BAAATC010000018.1"/>
</dbReference>
<evidence type="ECO:0000313" key="3">
    <source>
        <dbReference type="Proteomes" id="UP000220340"/>
    </source>
</evidence>
<accession>A0A2A7NVN6</accession>
<dbReference type="Gene3D" id="1.10.287.1060">
    <property type="entry name" value="ESAT-6-like"/>
    <property type="match status" value="1"/>
</dbReference>
<keyword evidence="3" id="KW-1185">Reference proteome</keyword>
<dbReference type="OrthoDB" id="4376745at2"/>
<sequence length="448" mass="46700">MLPSRPRLEGWNPDSLAFAAKTVRDNGVAVGEAVSRAHTSIGEMPETRAWKGPAHTAATEMFGRAKTRTDALAEYTSAIATALEDGAGSIGAARTALLNKADAIDMTGQLRVSDQWVVLVTGGQMTAEQAAALEKRAQAEQVTVNGLLSAVSAADDETADSVMAAGKKPGFEAPDPTGPENLLPGVARPGDDVPNPMTMTGVMQQAMLRDIEMSQTIRDTKVETDGDVTTTTHTMQDGSTQVITEDNEYKWDRGPTLRVTHYDKDGNFVSQTSTVTWKPDTTYALRGATTTSTRLADGTVLENTQWPDGRATATVHTPDGRQGDIPIELFSNPPAVIAGGAATGFEQYLAQGGSIPKLSAEALGDLRVGAKFAGPAIGVAEMVFNMAGAETAFERCVDTYAGIGSIAGGFAPVLVPGAGWAVASVLSVAGSQAGSAFGTFLGNQFCSR</sequence>
<proteinExistence type="predicted"/>
<organism evidence="2 3">
    <name type="scientific">Mycolicibacterium diernhoferi</name>
    <dbReference type="NCBI Taxonomy" id="1801"/>
    <lineage>
        <taxon>Bacteria</taxon>
        <taxon>Bacillati</taxon>
        <taxon>Actinomycetota</taxon>
        <taxon>Actinomycetes</taxon>
        <taxon>Mycobacteriales</taxon>
        <taxon>Mycobacteriaceae</taxon>
        <taxon>Mycolicibacterium</taxon>
    </lineage>
</organism>
<dbReference type="Proteomes" id="UP000220340">
    <property type="component" value="Unassembled WGS sequence"/>
</dbReference>
<name>A0A2A7NVN6_9MYCO</name>
<evidence type="ECO:0000313" key="2">
    <source>
        <dbReference type="EMBL" id="PEG54417.1"/>
    </source>
</evidence>
<protein>
    <submittedName>
        <fullName evidence="2">Uncharacterized protein</fullName>
    </submittedName>
</protein>
<gene>
    <name evidence="2" type="ORF">CRI78_11000</name>
</gene>